<keyword evidence="5" id="KW-1185">Reference proteome</keyword>
<organism evidence="4 5">
    <name type="scientific">Trypanosoma theileri</name>
    <dbReference type="NCBI Taxonomy" id="67003"/>
    <lineage>
        <taxon>Eukaryota</taxon>
        <taxon>Discoba</taxon>
        <taxon>Euglenozoa</taxon>
        <taxon>Kinetoplastea</taxon>
        <taxon>Metakinetoplastina</taxon>
        <taxon>Trypanosomatida</taxon>
        <taxon>Trypanosomatidae</taxon>
        <taxon>Trypanosoma</taxon>
    </lineage>
</organism>
<dbReference type="OrthoDB" id="272560at2759"/>
<keyword evidence="1" id="KW-0238">DNA-binding</keyword>
<dbReference type="PANTHER" id="PTHR13356:SF0">
    <property type="entry name" value="SOSS COMPLEX SUBUNIT B HOMOLOG"/>
    <property type="match status" value="1"/>
</dbReference>
<name>A0A1X0NXV2_9TRYP</name>
<dbReference type="VEuPathDB" id="TriTrypDB:TM35_000121530"/>
<dbReference type="GO" id="GO:0044818">
    <property type="term" value="P:mitotic G2/M transition checkpoint"/>
    <property type="evidence" value="ECO:0007669"/>
    <property type="project" value="TreeGrafter"/>
</dbReference>
<dbReference type="Pfam" id="PF02171">
    <property type="entry name" value="Piwi"/>
    <property type="match status" value="1"/>
</dbReference>
<dbReference type="PANTHER" id="PTHR13356">
    <property type="entry name" value="OB FOLD NUCLEIC ACID BINDING PROTEIN-RELATED"/>
    <property type="match status" value="1"/>
</dbReference>
<dbReference type="Gene3D" id="3.30.420.10">
    <property type="entry name" value="Ribonuclease H-like superfamily/Ribonuclease H"/>
    <property type="match status" value="1"/>
</dbReference>
<dbReference type="GO" id="GO:0010212">
    <property type="term" value="P:response to ionizing radiation"/>
    <property type="evidence" value="ECO:0007669"/>
    <property type="project" value="TreeGrafter"/>
</dbReference>
<dbReference type="GO" id="GO:0070876">
    <property type="term" value="C:SOSS complex"/>
    <property type="evidence" value="ECO:0007669"/>
    <property type="project" value="TreeGrafter"/>
</dbReference>
<evidence type="ECO:0000259" key="3">
    <source>
        <dbReference type="SMART" id="SM00950"/>
    </source>
</evidence>
<protein>
    <submittedName>
        <fullName evidence="4">Argonaute-like protein</fullName>
    </submittedName>
</protein>
<dbReference type="InterPro" id="IPR051231">
    <property type="entry name" value="SOSS-B"/>
</dbReference>
<dbReference type="GO" id="GO:0003677">
    <property type="term" value="F:DNA binding"/>
    <property type="evidence" value="ECO:0007669"/>
    <property type="project" value="UniProtKB-KW"/>
</dbReference>
<sequence length="1115" mass="124984">MRRALLFRVPITVQAASGMEGYKQQEQQKLKPKYHQGSCSNANVYTQIQTNLQEDSVKLSSTKAFWSDEAKEVTLHDLKRRYANDRFVDKKTRFVVRQRVREDGVTSNLFPLHINPTLELFSYEIVATRRIFHTKPTNKEKMTTNKTNNSSSSSSKSKSRRKKDVVVVEEAETNTNTTTATTANITSIVRRVDERRAWIVVQRFLRRCVPEAPPLVNVRNKVYSTAPLPTKALELPPEYLDMGWEGCKVRFVGKAAMSKMSPNDVQEVTNKIVSWALRQETQEGKKFSVGRESNGKIVCTHDCISVSGLRIFKGTILRAVFVDVSGATEESTTPVVPLISHSQVPTTAVLTTLTAGHHTNTPLRFLVKEFIREFEFKETPVQSYRIEDGSGVTMASLWNVTKSSTLSVGVVYEVVDYHVRVFESRGGMRLVEMKVGETTFKVIKEEEEEEEEKKKENAACDVEPVKKRRRKHGKDTTAKEEEEEEEEEKEKRKGKKKQTEEENTLKIIPDIPQETTLSSLPGELVLKIDTKCTVAVEVSLWEEVKQHFGSGPYDSATEERIARSVQGTPVVIAATLRHSTIRFVRFNITPTETDLDPALQRFVRELDAGQPYAVLVDYTVVPLQALHCCYDPRMKSWQDIVVTACSFLPARRLDILELFRTALQSGLQQWGITLAAQPLSSKSLSLLPAPQRATAKSFGQSGERQQQQQRQGGKFKKSISTSAASSPSAMRHPPPASFPTTFAVVAIAPSHMDEAELTRTTQTAHAMARYFRTTTTITVPDEKEAVRFLVQQLTNATDGVLKDPNTVVIIISGERETRPSRWVLAECLTRGILAVFMPPASSPKRQNLLCENARARLRMVFETDTLRGINVAREVPAVAQRRVLIVGIDACHTTTFSTGAVVGILCTSERNHLLPLFWKHESRGQEVDQVEAHFRILLQKASDLYGGVDEVVIFQDGDVYSEMPRMQAHIPPGCGFTFMCLHKRTNVRFVHQSKESGGVGNVVKGAVVQALTPIALDNDEGVLPSFFLQNHDCNMSTARTVQYTIHSVSPTLDVSDVQQLSFVLSHVLATQSTKLPMSTRCAHRLASVAERLLDAAPPLQYDMIPAPLNERLWFF</sequence>
<feature type="region of interest" description="Disordered" evidence="2">
    <location>
        <begin position="466"/>
        <end position="506"/>
    </location>
</feature>
<feature type="region of interest" description="Disordered" evidence="2">
    <location>
        <begin position="136"/>
        <end position="175"/>
    </location>
</feature>
<dbReference type="STRING" id="67003.A0A1X0NXV2"/>
<dbReference type="InterPro" id="IPR036397">
    <property type="entry name" value="RNaseH_sf"/>
</dbReference>
<evidence type="ECO:0000313" key="4">
    <source>
        <dbReference type="EMBL" id="ORC89378.1"/>
    </source>
</evidence>
<feature type="region of interest" description="Disordered" evidence="2">
    <location>
        <begin position="694"/>
        <end position="735"/>
    </location>
</feature>
<comment type="caution">
    <text evidence="4">The sequence shown here is derived from an EMBL/GenBank/DDBJ whole genome shotgun (WGS) entry which is preliminary data.</text>
</comment>
<dbReference type="InterPro" id="IPR012337">
    <property type="entry name" value="RNaseH-like_sf"/>
</dbReference>
<feature type="compositionally biased region" description="Low complexity" evidence="2">
    <location>
        <begin position="144"/>
        <end position="156"/>
    </location>
</feature>
<dbReference type="AlphaFoldDB" id="A0A1X0NXV2"/>
<evidence type="ECO:0000256" key="2">
    <source>
        <dbReference type="SAM" id="MobiDB-lite"/>
    </source>
</evidence>
<feature type="domain" description="Piwi" evidence="3">
    <location>
        <begin position="806"/>
        <end position="1094"/>
    </location>
</feature>
<evidence type="ECO:0000313" key="5">
    <source>
        <dbReference type="Proteomes" id="UP000192257"/>
    </source>
</evidence>
<dbReference type="Proteomes" id="UP000192257">
    <property type="component" value="Unassembled WGS sequence"/>
</dbReference>
<proteinExistence type="predicted"/>
<gene>
    <name evidence="4" type="ORF">TM35_000121530</name>
</gene>
<dbReference type="InterPro" id="IPR003165">
    <property type="entry name" value="Piwi"/>
</dbReference>
<dbReference type="EMBL" id="NBCO01000012">
    <property type="protein sequence ID" value="ORC89378.1"/>
    <property type="molecule type" value="Genomic_DNA"/>
</dbReference>
<evidence type="ECO:0000256" key="1">
    <source>
        <dbReference type="ARBA" id="ARBA00023125"/>
    </source>
</evidence>
<accession>A0A1X0NXV2</accession>
<dbReference type="GO" id="GO:0000724">
    <property type="term" value="P:double-strand break repair via homologous recombination"/>
    <property type="evidence" value="ECO:0007669"/>
    <property type="project" value="TreeGrafter"/>
</dbReference>
<dbReference type="SMART" id="SM00950">
    <property type="entry name" value="Piwi"/>
    <property type="match status" value="1"/>
</dbReference>
<dbReference type="GeneID" id="39984908"/>
<feature type="compositionally biased region" description="Low complexity" evidence="2">
    <location>
        <begin position="694"/>
        <end position="729"/>
    </location>
</feature>
<dbReference type="RefSeq" id="XP_028883444.1">
    <property type="nucleotide sequence ID" value="XM_029025128.1"/>
</dbReference>
<reference evidence="4 5" key="1">
    <citation type="submission" date="2017-03" db="EMBL/GenBank/DDBJ databases">
        <title>An alternative strategy for trypanosome survival in the mammalian bloodstream revealed through genome and transcriptome analysis of the ubiquitous bovine parasite Trypanosoma (Megatrypanum) theileri.</title>
        <authorList>
            <person name="Kelly S."/>
            <person name="Ivens A."/>
            <person name="Mott A."/>
            <person name="O'Neill E."/>
            <person name="Emms D."/>
            <person name="Macleod O."/>
            <person name="Voorheis P."/>
            <person name="Matthews J."/>
            <person name="Matthews K."/>
            <person name="Carrington M."/>
        </authorList>
    </citation>
    <scope>NUCLEOTIDE SEQUENCE [LARGE SCALE GENOMIC DNA]</scope>
    <source>
        <strain evidence="4">Edinburgh</strain>
    </source>
</reference>
<dbReference type="SUPFAM" id="SSF53098">
    <property type="entry name" value="Ribonuclease H-like"/>
    <property type="match status" value="1"/>
</dbReference>